<dbReference type="Proteomes" id="UP001519535">
    <property type="component" value="Unassembled WGS sequence"/>
</dbReference>
<dbReference type="PANTHER" id="PTHR35400:SF3">
    <property type="entry name" value="SLL1072 PROTEIN"/>
    <property type="match status" value="1"/>
</dbReference>
<name>A0ABS5RKT7_9MYCO</name>
<dbReference type="GO" id="GO:0004519">
    <property type="term" value="F:endonuclease activity"/>
    <property type="evidence" value="ECO:0007669"/>
    <property type="project" value="UniProtKB-KW"/>
</dbReference>
<keyword evidence="2" id="KW-0540">Nuclease</keyword>
<keyword evidence="2" id="KW-0378">Hydrolase</keyword>
<accession>A0ABS5RKT7</accession>
<dbReference type="InterPro" id="IPR012296">
    <property type="entry name" value="Nuclease_put_TT1808"/>
</dbReference>
<dbReference type="CDD" id="cd06260">
    <property type="entry name" value="DUF820-like"/>
    <property type="match status" value="1"/>
</dbReference>
<evidence type="ECO:0000313" key="2">
    <source>
        <dbReference type="EMBL" id="MBS9534218.1"/>
    </source>
</evidence>
<sequence>MSELADLPPGSIGLEQWDALEVAHTRRWELSEGNLVMSPRPQAPHQRISKRVVQLLDANLVDGLEVLPEMEVTTSASFPPSVRHPDIVVASSRAFDHASSRVPAADVVLVVEIVSPGSRGTDHVMKLYEYAKAGIEHYWIVDAEAPTGEWFLAYRLDGDVYRSVAVLDGDCAEVHQPVQMRFRLDELTR</sequence>
<keyword evidence="2" id="KW-0255">Endonuclease</keyword>
<proteinExistence type="predicted"/>
<keyword evidence="3" id="KW-1185">Reference proteome</keyword>
<dbReference type="EMBL" id="JAHCLR010000020">
    <property type="protein sequence ID" value="MBS9534218.1"/>
    <property type="molecule type" value="Genomic_DNA"/>
</dbReference>
<protein>
    <submittedName>
        <fullName evidence="2">Uma2 family endonuclease</fullName>
    </submittedName>
</protein>
<dbReference type="InterPro" id="IPR011335">
    <property type="entry name" value="Restrct_endonuc-II-like"/>
</dbReference>
<comment type="caution">
    <text evidence="2">The sequence shown here is derived from an EMBL/GenBank/DDBJ whole genome shotgun (WGS) entry which is preliminary data.</text>
</comment>
<organism evidence="2 3">
    <name type="scientific">Mycolicibacter acidiphilus</name>
    <dbReference type="NCBI Taxonomy" id="2835306"/>
    <lineage>
        <taxon>Bacteria</taxon>
        <taxon>Bacillati</taxon>
        <taxon>Actinomycetota</taxon>
        <taxon>Actinomycetes</taxon>
        <taxon>Mycobacteriales</taxon>
        <taxon>Mycobacteriaceae</taxon>
        <taxon>Mycolicibacter</taxon>
    </lineage>
</organism>
<dbReference type="Pfam" id="PF05685">
    <property type="entry name" value="Uma2"/>
    <property type="match status" value="1"/>
</dbReference>
<reference evidence="2 3" key="1">
    <citation type="submission" date="2021-05" db="EMBL/GenBank/DDBJ databases">
        <title>Mycobacterium acidophilum sp. nov., an extremely acid-tolerant member of the genus Mycobacterium.</title>
        <authorList>
            <person name="Xia J."/>
        </authorList>
    </citation>
    <scope>NUCLEOTIDE SEQUENCE [LARGE SCALE GENOMIC DNA]</scope>
    <source>
        <strain evidence="2 3">M1</strain>
    </source>
</reference>
<dbReference type="PANTHER" id="PTHR35400">
    <property type="entry name" value="SLR1083 PROTEIN"/>
    <property type="match status" value="1"/>
</dbReference>
<dbReference type="Gene3D" id="3.90.1570.10">
    <property type="entry name" value="tt1808, chain A"/>
    <property type="match status" value="1"/>
</dbReference>
<dbReference type="SUPFAM" id="SSF52980">
    <property type="entry name" value="Restriction endonuclease-like"/>
    <property type="match status" value="1"/>
</dbReference>
<feature type="domain" description="Putative restriction endonuclease" evidence="1">
    <location>
        <begin position="15"/>
        <end position="170"/>
    </location>
</feature>
<dbReference type="RefSeq" id="WP_214093088.1">
    <property type="nucleotide sequence ID" value="NZ_JAHCLR010000020.1"/>
</dbReference>
<gene>
    <name evidence="2" type="ORF">KIH27_11530</name>
</gene>
<dbReference type="InterPro" id="IPR008538">
    <property type="entry name" value="Uma2"/>
</dbReference>
<evidence type="ECO:0000313" key="3">
    <source>
        <dbReference type="Proteomes" id="UP001519535"/>
    </source>
</evidence>
<evidence type="ECO:0000259" key="1">
    <source>
        <dbReference type="Pfam" id="PF05685"/>
    </source>
</evidence>